<dbReference type="Gene3D" id="3.20.20.70">
    <property type="entry name" value="Aldolase class I"/>
    <property type="match status" value="1"/>
</dbReference>
<dbReference type="OrthoDB" id="9772736at2"/>
<keyword evidence="6" id="KW-1185">Reference proteome</keyword>
<dbReference type="SUPFAM" id="SSF51395">
    <property type="entry name" value="FMN-linked oxidoreductases"/>
    <property type="match status" value="1"/>
</dbReference>
<comment type="similarity">
    <text evidence="2">Belongs to the NADH:flavin oxidoreductase/NADH oxidase family.</text>
</comment>
<protein>
    <submittedName>
        <fullName evidence="5">Alkene reductase</fullName>
    </submittedName>
</protein>
<dbReference type="CDD" id="cd02933">
    <property type="entry name" value="OYE_like_FMN"/>
    <property type="match status" value="1"/>
</dbReference>
<dbReference type="GO" id="GO:0010181">
    <property type="term" value="F:FMN binding"/>
    <property type="evidence" value="ECO:0007669"/>
    <property type="project" value="InterPro"/>
</dbReference>
<dbReference type="PANTHER" id="PTHR22893:SF91">
    <property type="entry name" value="NADPH DEHYDROGENASE 2-RELATED"/>
    <property type="match status" value="1"/>
</dbReference>
<dbReference type="RefSeq" id="WP_146780273.1">
    <property type="nucleotide sequence ID" value="NZ_CP042434.1"/>
</dbReference>
<evidence type="ECO:0000313" key="6">
    <source>
        <dbReference type="Proteomes" id="UP000321291"/>
    </source>
</evidence>
<dbReference type="InterPro" id="IPR001155">
    <property type="entry name" value="OxRdtase_FMN_N"/>
</dbReference>
<reference evidence="5 6" key="1">
    <citation type="journal article" date="2017" name="Int. J. Syst. Evol. Microbiol.">
        <title>Arachidicoccus ginsenosidivorans sp. nov., with ginsenoside-converting activity isolated from ginseng cultivating soil.</title>
        <authorList>
            <person name="Siddiqi M.Z."/>
            <person name="Aslam Z."/>
            <person name="Im W.T."/>
        </authorList>
    </citation>
    <scope>NUCLEOTIDE SEQUENCE [LARGE SCALE GENOMIC DNA]</scope>
    <source>
        <strain evidence="5 6">Gsoil 809</strain>
    </source>
</reference>
<dbReference type="EMBL" id="CP042434">
    <property type="protein sequence ID" value="QEC71014.1"/>
    <property type="molecule type" value="Genomic_DNA"/>
</dbReference>
<organism evidence="5 6">
    <name type="scientific">Arachidicoccus ginsenosidivorans</name>
    <dbReference type="NCBI Taxonomy" id="496057"/>
    <lineage>
        <taxon>Bacteria</taxon>
        <taxon>Pseudomonadati</taxon>
        <taxon>Bacteroidota</taxon>
        <taxon>Chitinophagia</taxon>
        <taxon>Chitinophagales</taxon>
        <taxon>Chitinophagaceae</taxon>
        <taxon>Arachidicoccus</taxon>
    </lineage>
</organism>
<name>A0A5B8VHK0_9BACT</name>
<keyword evidence="3" id="KW-0560">Oxidoreductase</keyword>
<evidence type="ECO:0000256" key="1">
    <source>
        <dbReference type="ARBA" id="ARBA00001917"/>
    </source>
</evidence>
<dbReference type="KEGG" id="agi:FSB73_04305"/>
<evidence type="ECO:0000256" key="2">
    <source>
        <dbReference type="ARBA" id="ARBA00005979"/>
    </source>
</evidence>
<dbReference type="PANTHER" id="PTHR22893">
    <property type="entry name" value="NADH OXIDOREDUCTASE-RELATED"/>
    <property type="match status" value="1"/>
</dbReference>
<dbReference type="InterPro" id="IPR045247">
    <property type="entry name" value="Oye-like"/>
</dbReference>
<accession>A0A5B8VHK0</accession>
<evidence type="ECO:0000313" key="5">
    <source>
        <dbReference type="EMBL" id="QEC71014.1"/>
    </source>
</evidence>
<feature type="domain" description="NADH:flavin oxidoreductase/NADH oxidase N-terminal" evidence="4">
    <location>
        <begin position="3"/>
        <end position="331"/>
    </location>
</feature>
<dbReference type="Proteomes" id="UP000321291">
    <property type="component" value="Chromosome"/>
</dbReference>
<sequence length="355" mass="39108">MEKLFTPFDKNGLKLKNHIVMAPMTRSRALDNIPNQLMATYYGQRSEAGLIITEATAINPDALGYTRIPGIFNQQQIAGWKLSTDAVHASGSKIFLQLVHSGRIGHVDNLPVGAKLVGVSDIRASGQIYTDTRQMQDFSQPKALSTAEVETVIEDCVTAARNAIQAGFDGVELHSANGYLMEQFLNPHINNRTDRFGGSIENRARFLLTVAAKISAAIGRSNVGVRFSPYSTFNDLPAYEPQQVHETYQYLADKLNEIGICYIHLALNPDADKATYEAVREKFTGNLLYCNGLDMQSAEKILEGGSADLVGFGRHFIANPDLVTRLQQKAALQQPDFTTFYAAGEQGYIDYSFLS</sequence>
<dbReference type="GO" id="GO:0005829">
    <property type="term" value="C:cytosol"/>
    <property type="evidence" value="ECO:0007669"/>
    <property type="project" value="UniProtKB-ARBA"/>
</dbReference>
<comment type="cofactor">
    <cofactor evidence="1">
        <name>FMN</name>
        <dbReference type="ChEBI" id="CHEBI:58210"/>
    </cofactor>
</comment>
<evidence type="ECO:0000259" key="4">
    <source>
        <dbReference type="Pfam" id="PF00724"/>
    </source>
</evidence>
<gene>
    <name evidence="5" type="ORF">FSB73_04305</name>
</gene>
<proteinExistence type="inferred from homology"/>
<dbReference type="Pfam" id="PF00724">
    <property type="entry name" value="Oxidored_FMN"/>
    <property type="match status" value="1"/>
</dbReference>
<dbReference type="InterPro" id="IPR013785">
    <property type="entry name" value="Aldolase_TIM"/>
</dbReference>
<dbReference type="GO" id="GO:0016628">
    <property type="term" value="F:oxidoreductase activity, acting on the CH-CH group of donors, NAD or NADP as acceptor"/>
    <property type="evidence" value="ECO:0007669"/>
    <property type="project" value="UniProtKB-ARBA"/>
</dbReference>
<evidence type="ECO:0000256" key="3">
    <source>
        <dbReference type="ARBA" id="ARBA00023002"/>
    </source>
</evidence>
<dbReference type="AlphaFoldDB" id="A0A5B8VHK0"/>
<dbReference type="FunFam" id="3.20.20.70:FF:000059">
    <property type="entry name" value="N-ethylmaleimide reductase, FMN-linked"/>
    <property type="match status" value="1"/>
</dbReference>